<reference evidence="1 2" key="1">
    <citation type="journal article" date="2009" name="Nat. Genet.">
        <title>The genome of the cucumber, Cucumis sativus L.</title>
        <authorList>
            <person name="Huang S."/>
            <person name="Li R."/>
            <person name="Zhang Z."/>
            <person name="Li L."/>
            <person name="Gu X."/>
            <person name="Fan W."/>
            <person name="Lucas W.J."/>
            <person name="Wang X."/>
            <person name="Xie B."/>
            <person name="Ni P."/>
            <person name="Ren Y."/>
            <person name="Zhu H."/>
            <person name="Li J."/>
            <person name="Lin K."/>
            <person name="Jin W."/>
            <person name="Fei Z."/>
            <person name="Li G."/>
            <person name="Staub J."/>
            <person name="Kilian A."/>
            <person name="van der Vossen E.A."/>
            <person name="Wu Y."/>
            <person name="Guo J."/>
            <person name="He J."/>
            <person name="Jia Z."/>
            <person name="Ren Y."/>
            <person name="Tian G."/>
            <person name="Lu Y."/>
            <person name="Ruan J."/>
            <person name="Qian W."/>
            <person name="Wang M."/>
            <person name="Huang Q."/>
            <person name="Li B."/>
            <person name="Xuan Z."/>
            <person name="Cao J."/>
            <person name="Asan"/>
            <person name="Wu Z."/>
            <person name="Zhang J."/>
            <person name="Cai Q."/>
            <person name="Bai Y."/>
            <person name="Zhao B."/>
            <person name="Han Y."/>
            <person name="Li Y."/>
            <person name="Li X."/>
            <person name="Wang S."/>
            <person name="Shi Q."/>
            <person name="Liu S."/>
            <person name="Cho W.K."/>
            <person name="Kim J.Y."/>
            <person name="Xu Y."/>
            <person name="Heller-Uszynska K."/>
            <person name="Miao H."/>
            <person name="Cheng Z."/>
            <person name="Zhang S."/>
            <person name="Wu J."/>
            <person name="Yang Y."/>
            <person name="Kang H."/>
            <person name="Li M."/>
            <person name="Liang H."/>
            <person name="Ren X."/>
            <person name="Shi Z."/>
            <person name="Wen M."/>
            <person name="Jian M."/>
            <person name="Yang H."/>
            <person name="Zhang G."/>
            <person name="Yang Z."/>
            <person name="Chen R."/>
            <person name="Liu S."/>
            <person name="Li J."/>
            <person name="Ma L."/>
            <person name="Liu H."/>
            <person name="Zhou Y."/>
            <person name="Zhao J."/>
            <person name="Fang X."/>
            <person name="Li G."/>
            <person name="Fang L."/>
            <person name="Li Y."/>
            <person name="Liu D."/>
            <person name="Zheng H."/>
            <person name="Zhang Y."/>
            <person name="Qin N."/>
            <person name="Li Z."/>
            <person name="Yang G."/>
            <person name="Yang S."/>
            <person name="Bolund L."/>
            <person name="Kristiansen K."/>
            <person name="Zheng H."/>
            <person name="Li S."/>
            <person name="Zhang X."/>
            <person name="Yang H."/>
            <person name="Wang J."/>
            <person name="Sun R."/>
            <person name="Zhang B."/>
            <person name="Jiang S."/>
            <person name="Wang J."/>
            <person name="Du Y."/>
            <person name="Li S."/>
        </authorList>
    </citation>
    <scope>NUCLEOTIDE SEQUENCE [LARGE SCALE GENOMIC DNA]</scope>
    <source>
        <strain evidence="2">cv. 9930</strain>
    </source>
</reference>
<organism evidence="1 2">
    <name type="scientific">Cucumis sativus</name>
    <name type="common">Cucumber</name>
    <dbReference type="NCBI Taxonomy" id="3659"/>
    <lineage>
        <taxon>Eukaryota</taxon>
        <taxon>Viridiplantae</taxon>
        <taxon>Streptophyta</taxon>
        <taxon>Embryophyta</taxon>
        <taxon>Tracheophyta</taxon>
        <taxon>Spermatophyta</taxon>
        <taxon>Magnoliopsida</taxon>
        <taxon>eudicotyledons</taxon>
        <taxon>Gunneridae</taxon>
        <taxon>Pentapetalae</taxon>
        <taxon>rosids</taxon>
        <taxon>fabids</taxon>
        <taxon>Cucurbitales</taxon>
        <taxon>Cucurbitaceae</taxon>
        <taxon>Benincaseae</taxon>
        <taxon>Cucumis</taxon>
    </lineage>
</organism>
<dbReference type="Proteomes" id="UP000029981">
    <property type="component" value="Chromosome 6"/>
</dbReference>
<dbReference type="Gramene" id="KGN49053">
    <property type="protein sequence ID" value="KGN49053"/>
    <property type="gene ID" value="Csa_6G511680"/>
</dbReference>
<sequence>MGSYVAESRLGVYDNSQRTAVTLAVKLTRVRSSDTPYPILPLLLGSKHAHVPMSGDAHVPDGARNFPSDNENPFLLFTSHFSNQTPPFTPPPFFKG</sequence>
<dbReference type="EMBL" id="CM002927">
    <property type="protein sequence ID" value="KGN49053.1"/>
    <property type="molecule type" value="Genomic_DNA"/>
</dbReference>
<protein>
    <submittedName>
        <fullName evidence="1">Uncharacterized protein</fullName>
    </submittedName>
</protein>
<reference evidence="1 2" key="4">
    <citation type="journal article" date="2011" name="BMC Genomics">
        <title>RNA-Seq improves annotation of protein-coding genes in the cucumber genome.</title>
        <authorList>
            <person name="Li Z."/>
            <person name="Zhang Z."/>
            <person name="Yan P."/>
            <person name="Huang S."/>
            <person name="Fei Z."/>
            <person name="Lin K."/>
        </authorList>
    </citation>
    <scope>NUCLEOTIDE SEQUENCE [LARGE SCALE GENOMIC DNA]</scope>
    <source>
        <strain evidence="2">cv. 9930</strain>
    </source>
</reference>
<name>A0A0A0KHQ3_CUCSA</name>
<reference evidence="1 2" key="2">
    <citation type="journal article" date="2009" name="PLoS ONE">
        <title>An integrated genetic and cytogenetic map of the cucumber genome.</title>
        <authorList>
            <person name="Ren Y."/>
            <person name="Zhang Z."/>
            <person name="Liu J."/>
            <person name="Staub J.E."/>
            <person name="Han Y."/>
            <person name="Cheng Z."/>
            <person name="Li X."/>
            <person name="Lu J."/>
            <person name="Miao H."/>
            <person name="Kang H."/>
            <person name="Xie B."/>
            <person name="Gu X."/>
            <person name="Wang X."/>
            <person name="Du Y."/>
            <person name="Jin W."/>
            <person name="Huang S."/>
        </authorList>
    </citation>
    <scope>NUCLEOTIDE SEQUENCE [LARGE SCALE GENOMIC DNA]</scope>
    <source>
        <strain evidence="2">cv. 9930</strain>
    </source>
</reference>
<reference evidence="1 2" key="3">
    <citation type="journal article" date="2010" name="BMC Genomics">
        <title>Transcriptome sequencing and comparative analysis of cucumber flowers with different sex types.</title>
        <authorList>
            <person name="Guo S."/>
            <person name="Zheng Y."/>
            <person name="Joung J.G."/>
            <person name="Liu S."/>
            <person name="Zhang Z."/>
            <person name="Crasta O.R."/>
            <person name="Sobral B.W."/>
            <person name="Xu Y."/>
            <person name="Huang S."/>
            <person name="Fei Z."/>
        </authorList>
    </citation>
    <scope>NUCLEOTIDE SEQUENCE [LARGE SCALE GENOMIC DNA]</scope>
    <source>
        <strain evidence="2">cv. 9930</strain>
    </source>
</reference>
<dbReference type="AlphaFoldDB" id="A0A0A0KHQ3"/>
<accession>A0A0A0KHQ3</accession>
<gene>
    <name evidence="1" type="ORF">Csa_6G511680</name>
</gene>
<keyword evidence="2" id="KW-1185">Reference proteome</keyword>
<evidence type="ECO:0000313" key="1">
    <source>
        <dbReference type="EMBL" id="KGN49053.1"/>
    </source>
</evidence>
<evidence type="ECO:0000313" key="2">
    <source>
        <dbReference type="Proteomes" id="UP000029981"/>
    </source>
</evidence>
<proteinExistence type="predicted"/>